<dbReference type="AlphaFoldDB" id="A0A5N6LK83"/>
<name>A0A5N6LK83_9ASTR</name>
<reference evidence="1 3" key="1">
    <citation type="submission" date="2019-05" db="EMBL/GenBank/DDBJ databases">
        <title>Mikania micrantha, genome provides insights into the molecular mechanism of rapid growth.</title>
        <authorList>
            <person name="Liu B."/>
        </authorList>
    </citation>
    <scope>NUCLEOTIDE SEQUENCE [LARGE SCALE GENOMIC DNA]</scope>
    <source>
        <strain evidence="1">NLD-2019</strain>
        <tissue evidence="1">Leaf</tissue>
    </source>
</reference>
<accession>A0A5N6LK83</accession>
<protein>
    <submittedName>
        <fullName evidence="1">Uncharacterized protein</fullName>
    </submittedName>
</protein>
<keyword evidence="3" id="KW-1185">Reference proteome</keyword>
<organism evidence="1 3">
    <name type="scientific">Mikania micrantha</name>
    <name type="common">bitter vine</name>
    <dbReference type="NCBI Taxonomy" id="192012"/>
    <lineage>
        <taxon>Eukaryota</taxon>
        <taxon>Viridiplantae</taxon>
        <taxon>Streptophyta</taxon>
        <taxon>Embryophyta</taxon>
        <taxon>Tracheophyta</taxon>
        <taxon>Spermatophyta</taxon>
        <taxon>Magnoliopsida</taxon>
        <taxon>eudicotyledons</taxon>
        <taxon>Gunneridae</taxon>
        <taxon>Pentapetalae</taxon>
        <taxon>asterids</taxon>
        <taxon>campanulids</taxon>
        <taxon>Asterales</taxon>
        <taxon>Asteraceae</taxon>
        <taxon>Asteroideae</taxon>
        <taxon>Heliantheae alliance</taxon>
        <taxon>Eupatorieae</taxon>
        <taxon>Mikania</taxon>
    </lineage>
</organism>
<evidence type="ECO:0000313" key="1">
    <source>
        <dbReference type="EMBL" id="KAD2230159.1"/>
    </source>
</evidence>
<comment type="caution">
    <text evidence="1">The sequence shown here is derived from an EMBL/GenBank/DDBJ whole genome shotgun (WGS) entry which is preliminary data.</text>
</comment>
<proteinExistence type="predicted"/>
<gene>
    <name evidence="2" type="ORF">E3N88_11319</name>
    <name evidence="1" type="ORF">E3N88_41609</name>
</gene>
<sequence length="94" mass="10539">MCDLGSGSGRQRPGNELVDYQSYRTRVRRKGQDLSEMFQYAKSAKVPAVGVSYAAVNKHRQKIDNLVLTDSRAPIIGRNLVQDGRDQFPDLKSL</sequence>
<dbReference type="EMBL" id="SZYD01000005">
    <property type="protein sequence ID" value="KAD6120048.1"/>
    <property type="molecule type" value="Genomic_DNA"/>
</dbReference>
<dbReference type="Proteomes" id="UP000326396">
    <property type="component" value="Linkage Group LG13"/>
</dbReference>
<evidence type="ECO:0000313" key="2">
    <source>
        <dbReference type="EMBL" id="KAD6120048.1"/>
    </source>
</evidence>
<dbReference type="EMBL" id="SZYD01000071">
    <property type="protein sequence ID" value="KAD2230159.1"/>
    <property type="molecule type" value="Genomic_DNA"/>
</dbReference>
<evidence type="ECO:0000313" key="3">
    <source>
        <dbReference type="Proteomes" id="UP000326396"/>
    </source>
</evidence>